<keyword evidence="2" id="KW-1185">Reference proteome</keyword>
<protein>
    <submittedName>
        <fullName evidence="1 3">Uncharacterized protein</fullName>
    </submittedName>
</protein>
<gene>
    <name evidence="1 3" type="ORF">BDZ99DRAFT_479008</name>
</gene>
<name>A0A6A6YG59_9PEZI</name>
<accession>A0A6A6YG59</accession>
<proteinExistence type="predicted"/>
<dbReference type="RefSeq" id="XP_033574522.1">
    <property type="nucleotide sequence ID" value="XM_033722207.1"/>
</dbReference>
<reference evidence="3" key="2">
    <citation type="submission" date="2020-04" db="EMBL/GenBank/DDBJ databases">
        <authorList>
            <consortium name="NCBI Genome Project"/>
        </authorList>
    </citation>
    <scope>NUCLEOTIDE SEQUENCE</scope>
    <source>
        <strain evidence="3">CBS 304.34</strain>
    </source>
</reference>
<evidence type="ECO:0000313" key="1">
    <source>
        <dbReference type="EMBL" id="KAF2807558.1"/>
    </source>
</evidence>
<dbReference type="Proteomes" id="UP000504636">
    <property type="component" value="Unplaced"/>
</dbReference>
<dbReference type="GeneID" id="54463100"/>
<dbReference type="AlphaFoldDB" id="A0A6A6YG59"/>
<dbReference type="EMBL" id="MU003705">
    <property type="protein sequence ID" value="KAF2807558.1"/>
    <property type="molecule type" value="Genomic_DNA"/>
</dbReference>
<evidence type="ECO:0000313" key="2">
    <source>
        <dbReference type="Proteomes" id="UP000504636"/>
    </source>
</evidence>
<dbReference type="OrthoDB" id="417125at2759"/>
<reference evidence="3" key="3">
    <citation type="submission" date="2025-04" db="UniProtKB">
        <authorList>
            <consortium name="RefSeq"/>
        </authorList>
    </citation>
    <scope>IDENTIFICATION</scope>
    <source>
        <strain evidence="3">CBS 304.34</strain>
    </source>
</reference>
<organism evidence="1">
    <name type="scientific">Mytilinidion resinicola</name>
    <dbReference type="NCBI Taxonomy" id="574789"/>
    <lineage>
        <taxon>Eukaryota</taxon>
        <taxon>Fungi</taxon>
        <taxon>Dikarya</taxon>
        <taxon>Ascomycota</taxon>
        <taxon>Pezizomycotina</taxon>
        <taxon>Dothideomycetes</taxon>
        <taxon>Pleosporomycetidae</taxon>
        <taxon>Mytilinidiales</taxon>
        <taxon>Mytilinidiaceae</taxon>
        <taxon>Mytilinidion</taxon>
    </lineage>
</organism>
<sequence length="178" mass="19747">MAPGGFTLAVLKRHPKATVRGITLPPEIGGLEVTLPSWRRNEKVHIEFLDVTMLADEMGAPAISIPVTHADLANFSSHRPFLGKEFDLVFCGAAVLRTHSRAAYRESQAWNNVELINAFTRFSNVYLFKPKQKHATRSSFYLVATKKGQWEIATFGTDDALKACLYASEDCVLTDFGS</sequence>
<reference evidence="1 3" key="1">
    <citation type="journal article" date="2020" name="Stud. Mycol.">
        <title>101 Dothideomycetes genomes: a test case for predicting lifestyles and emergence of pathogens.</title>
        <authorList>
            <person name="Haridas S."/>
            <person name="Albert R."/>
            <person name="Binder M."/>
            <person name="Bloem J."/>
            <person name="Labutti K."/>
            <person name="Salamov A."/>
            <person name="Andreopoulos B."/>
            <person name="Baker S."/>
            <person name="Barry K."/>
            <person name="Bills G."/>
            <person name="Bluhm B."/>
            <person name="Cannon C."/>
            <person name="Castanera R."/>
            <person name="Culley D."/>
            <person name="Daum C."/>
            <person name="Ezra D."/>
            <person name="Gonzalez J."/>
            <person name="Henrissat B."/>
            <person name="Kuo A."/>
            <person name="Liang C."/>
            <person name="Lipzen A."/>
            <person name="Lutzoni F."/>
            <person name="Magnuson J."/>
            <person name="Mondo S."/>
            <person name="Nolan M."/>
            <person name="Ohm R."/>
            <person name="Pangilinan J."/>
            <person name="Park H.-J."/>
            <person name="Ramirez L."/>
            <person name="Alfaro M."/>
            <person name="Sun H."/>
            <person name="Tritt A."/>
            <person name="Yoshinaga Y."/>
            <person name="Zwiers L.-H."/>
            <person name="Turgeon B."/>
            <person name="Goodwin S."/>
            <person name="Spatafora J."/>
            <person name="Crous P."/>
            <person name="Grigoriev I."/>
        </authorList>
    </citation>
    <scope>NUCLEOTIDE SEQUENCE</scope>
    <source>
        <strain evidence="1 3">CBS 304.34</strain>
    </source>
</reference>
<evidence type="ECO:0000313" key="3">
    <source>
        <dbReference type="RefSeq" id="XP_033574522.1"/>
    </source>
</evidence>